<gene>
    <name evidence="2" type="ORF">DC345_29090</name>
</gene>
<sequence>MTMARNWSITVAHCNHQVDFTPRLQDHDISTQPSSKHTPAYHMLRTTIMAYHQHAKYHLKLAAIMCNHNQFKACLILCDWALASMIKALYIHKYHSVHPPKELTMNEILPLVHTDTELGLDIALFIGTMQHMSSLEDCPHDQPLKLNNIESLIQRTEEILDDLSARLMKDSSE</sequence>
<accession>A0A329QCP2</accession>
<dbReference type="Pfam" id="PF05168">
    <property type="entry name" value="HEPN"/>
    <property type="match status" value="1"/>
</dbReference>
<dbReference type="InterPro" id="IPR007842">
    <property type="entry name" value="HEPN_dom"/>
</dbReference>
<reference evidence="2 3" key="1">
    <citation type="submission" date="2018-04" db="EMBL/GenBank/DDBJ databases">
        <title>Paenibacillus taichungensis Genome sequencing and assembly.</title>
        <authorList>
            <person name="Xu J."/>
            <person name="Rensing C."/>
            <person name="Mazhar H.S."/>
        </authorList>
    </citation>
    <scope>NUCLEOTIDE SEQUENCE [LARGE SCALE GENOMIC DNA]</scope>
    <source>
        <strain evidence="2 3">NC1</strain>
    </source>
</reference>
<dbReference type="AlphaFoldDB" id="A0A329QCP2"/>
<name>A0A329QCP2_9BACL</name>
<evidence type="ECO:0000313" key="2">
    <source>
        <dbReference type="EMBL" id="RAW10126.1"/>
    </source>
</evidence>
<feature type="domain" description="HEPN" evidence="1">
    <location>
        <begin position="53"/>
        <end position="162"/>
    </location>
</feature>
<dbReference type="Proteomes" id="UP000250642">
    <property type="component" value="Unassembled WGS sequence"/>
</dbReference>
<evidence type="ECO:0000313" key="3">
    <source>
        <dbReference type="Proteomes" id="UP000250642"/>
    </source>
</evidence>
<comment type="caution">
    <text evidence="2">The sequence shown here is derived from an EMBL/GenBank/DDBJ whole genome shotgun (WGS) entry which is preliminary data.</text>
</comment>
<evidence type="ECO:0000259" key="1">
    <source>
        <dbReference type="Pfam" id="PF05168"/>
    </source>
</evidence>
<proteinExistence type="predicted"/>
<dbReference type="EMBL" id="QEVW01000026">
    <property type="protein sequence ID" value="RAW10126.1"/>
    <property type="molecule type" value="Genomic_DNA"/>
</dbReference>
<protein>
    <recommendedName>
        <fullName evidence="1">HEPN domain-containing protein</fullName>
    </recommendedName>
</protein>
<organism evidence="2 3">
    <name type="scientific">Paenibacillus taichungensis</name>
    <dbReference type="NCBI Taxonomy" id="484184"/>
    <lineage>
        <taxon>Bacteria</taxon>
        <taxon>Bacillati</taxon>
        <taxon>Bacillota</taxon>
        <taxon>Bacilli</taxon>
        <taxon>Bacillales</taxon>
        <taxon>Paenibacillaceae</taxon>
        <taxon>Paenibacillus</taxon>
    </lineage>
</organism>